<dbReference type="KEGG" id="mdu:MDUV_34880"/>
<evidence type="ECO:0000313" key="1">
    <source>
        <dbReference type="EMBL" id="BBX18628.1"/>
    </source>
</evidence>
<dbReference type="Proteomes" id="UP000467006">
    <property type="component" value="Chromosome"/>
</dbReference>
<organism evidence="1 2">
    <name type="scientific">Mycolicibacterium duvalii</name>
    <dbReference type="NCBI Taxonomy" id="39688"/>
    <lineage>
        <taxon>Bacteria</taxon>
        <taxon>Bacillati</taxon>
        <taxon>Actinomycetota</taxon>
        <taxon>Actinomycetes</taxon>
        <taxon>Mycobacteriales</taxon>
        <taxon>Mycobacteriaceae</taxon>
        <taxon>Mycolicibacterium</taxon>
    </lineage>
</organism>
<name>A0A7I7K4Y5_9MYCO</name>
<keyword evidence="2" id="KW-1185">Reference proteome</keyword>
<protein>
    <submittedName>
        <fullName evidence="1">Uncharacterized protein</fullName>
    </submittedName>
</protein>
<reference evidence="1 2" key="1">
    <citation type="journal article" date="2019" name="Emerg. Microbes Infect.">
        <title>Comprehensive subspecies identification of 175 nontuberculous mycobacteria species based on 7547 genomic profiles.</title>
        <authorList>
            <person name="Matsumoto Y."/>
            <person name="Kinjo T."/>
            <person name="Motooka D."/>
            <person name="Nabeya D."/>
            <person name="Jung N."/>
            <person name="Uechi K."/>
            <person name="Horii T."/>
            <person name="Iida T."/>
            <person name="Fujita J."/>
            <person name="Nakamura S."/>
        </authorList>
    </citation>
    <scope>NUCLEOTIDE SEQUENCE [LARGE SCALE GENOMIC DNA]</scope>
    <source>
        <strain evidence="1 2">JCM 6396</strain>
    </source>
</reference>
<accession>A0A7I7K4Y5</accession>
<dbReference type="OrthoDB" id="4639996at2"/>
<dbReference type="EMBL" id="AP022563">
    <property type="protein sequence ID" value="BBX18628.1"/>
    <property type="molecule type" value="Genomic_DNA"/>
</dbReference>
<proteinExistence type="predicted"/>
<dbReference type="RefSeq" id="WP_098002398.1">
    <property type="nucleotide sequence ID" value="NZ_AP022563.1"/>
</dbReference>
<gene>
    <name evidence="1" type="ORF">MDUV_34880</name>
</gene>
<evidence type="ECO:0000313" key="2">
    <source>
        <dbReference type="Proteomes" id="UP000467006"/>
    </source>
</evidence>
<sequence>MVGIGEGAAVPPEVEAQHGVHSSSSVNWAIVSLMFLIFVAAVAGVVVALSSGMPTVAIVIALVSGAVFAGVLC</sequence>
<dbReference type="AlphaFoldDB" id="A0A7I7K4Y5"/>